<dbReference type="PIRSF" id="PIRSF002131">
    <property type="entry name" value="Ribosomal_S11"/>
    <property type="match status" value="1"/>
</dbReference>
<reference evidence="5" key="2">
    <citation type="submission" date="2015-01" db="EMBL/GenBank/DDBJ databases">
        <title>Evolutionary Origins and Diversification of the Mycorrhizal Mutualists.</title>
        <authorList>
            <consortium name="DOE Joint Genome Institute"/>
            <consortium name="Mycorrhizal Genomics Consortium"/>
            <person name="Kohler A."/>
            <person name="Kuo A."/>
            <person name="Nagy L.G."/>
            <person name="Floudas D."/>
            <person name="Copeland A."/>
            <person name="Barry K.W."/>
            <person name="Cichocki N."/>
            <person name="Veneault-Fourrey C."/>
            <person name="LaButti K."/>
            <person name="Lindquist E.A."/>
            <person name="Lipzen A."/>
            <person name="Lundell T."/>
            <person name="Morin E."/>
            <person name="Murat C."/>
            <person name="Riley R."/>
            <person name="Ohm R."/>
            <person name="Sun H."/>
            <person name="Tunlid A."/>
            <person name="Henrissat B."/>
            <person name="Grigoriev I.V."/>
            <person name="Hibbett D.S."/>
            <person name="Martin F."/>
        </authorList>
    </citation>
    <scope>NUCLEOTIDE SEQUENCE [LARGE SCALE GENOMIC DNA]</scope>
    <source>
        <strain evidence="5">LaAM-08-1</strain>
    </source>
</reference>
<dbReference type="OrthoDB" id="1654884at2759"/>
<evidence type="ECO:0000256" key="1">
    <source>
        <dbReference type="ARBA" id="ARBA00006194"/>
    </source>
</evidence>
<dbReference type="InterPro" id="IPR001971">
    <property type="entry name" value="Ribosomal_uS11"/>
</dbReference>
<keyword evidence="5" id="KW-1185">Reference proteome</keyword>
<dbReference type="AlphaFoldDB" id="A0A0C9Y3V6"/>
<evidence type="ECO:0000256" key="2">
    <source>
        <dbReference type="ARBA" id="ARBA00022980"/>
    </source>
</evidence>
<dbReference type="STRING" id="1095629.A0A0C9Y3V6"/>
<dbReference type="HOGENOM" id="CLU_072439_4_2_1"/>
<dbReference type="InterPro" id="IPR036967">
    <property type="entry name" value="Ribosomal_uS11_sf"/>
</dbReference>
<protein>
    <recommendedName>
        <fullName evidence="6">Translational machinery component</fullName>
    </recommendedName>
</protein>
<feature type="non-terminal residue" evidence="4">
    <location>
        <position position="1"/>
    </location>
</feature>
<dbReference type="PANTHER" id="PTHR11759">
    <property type="entry name" value="40S RIBOSOMAL PROTEIN S14/30S RIBOSOMAL PROTEIN S11"/>
    <property type="match status" value="1"/>
</dbReference>
<keyword evidence="3" id="KW-0687">Ribonucleoprotein</keyword>
<evidence type="ECO:0000256" key="3">
    <source>
        <dbReference type="ARBA" id="ARBA00023274"/>
    </source>
</evidence>
<dbReference type="GO" id="GO:0005840">
    <property type="term" value="C:ribosome"/>
    <property type="evidence" value="ECO:0007669"/>
    <property type="project" value="UniProtKB-KW"/>
</dbReference>
<sequence length="118" mass="13299">LHCHSTRNNTITTLTKETGEPMVWFSGGSCGFKKGNRATYEAGYQCAVRMFRWIEEYQKTTPDLQVDLFFKGFGQGREALKGALLAAEGERVRQLVVTITDRTPIKIGGTRAKKTRRL</sequence>
<dbReference type="Pfam" id="PF00411">
    <property type="entry name" value="Ribosomal_S11"/>
    <property type="match status" value="1"/>
</dbReference>
<reference evidence="4 5" key="1">
    <citation type="submission" date="2014-04" db="EMBL/GenBank/DDBJ databases">
        <authorList>
            <consortium name="DOE Joint Genome Institute"/>
            <person name="Kuo A."/>
            <person name="Kohler A."/>
            <person name="Nagy L.G."/>
            <person name="Floudas D."/>
            <person name="Copeland A."/>
            <person name="Barry K.W."/>
            <person name="Cichocki N."/>
            <person name="Veneault-Fourrey C."/>
            <person name="LaButti K."/>
            <person name="Lindquist E.A."/>
            <person name="Lipzen A."/>
            <person name="Lundell T."/>
            <person name="Morin E."/>
            <person name="Murat C."/>
            <person name="Sun H."/>
            <person name="Tunlid A."/>
            <person name="Henrissat B."/>
            <person name="Grigoriev I.V."/>
            <person name="Hibbett D.S."/>
            <person name="Martin F."/>
            <person name="Nordberg H.P."/>
            <person name="Cantor M.N."/>
            <person name="Hua S.X."/>
        </authorList>
    </citation>
    <scope>NUCLEOTIDE SEQUENCE [LARGE SCALE GENOMIC DNA]</scope>
    <source>
        <strain evidence="4 5">LaAM-08-1</strain>
    </source>
</reference>
<name>A0A0C9Y3V6_9AGAR</name>
<accession>A0A0C9Y3V6</accession>
<comment type="similarity">
    <text evidence="1">Belongs to the universal ribosomal protein uS11 family.</text>
</comment>
<dbReference type="EMBL" id="KN838542">
    <property type="protein sequence ID" value="KIK08554.1"/>
    <property type="molecule type" value="Genomic_DNA"/>
</dbReference>
<dbReference type="SUPFAM" id="SSF53137">
    <property type="entry name" value="Translational machinery components"/>
    <property type="match status" value="1"/>
</dbReference>
<organism evidence="4 5">
    <name type="scientific">Laccaria amethystina LaAM-08-1</name>
    <dbReference type="NCBI Taxonomy" id="1095629"/>
    <lineage>
        <taxon>Eukaryota</taxon>
        <taxon>Fungi</taxon>
        <taxon>Dikarya</taxon>
        <taxon>Basidiomycota</taxon>
        <taxon>Agaricomycotina</taxon>
        <taxon>Agaricomycetes</taxon>
        <taxon>Agaricomycetidae</taxon>
        <taxon>Agaricales</taxon>
        <taxon>Agaricineae</taxon>
        <taxon>Hydnangiaceae</taxon>
        <taxon>Laccaria</taxon>
    </lineage>
</organism>
<evidence type="ECO:0000313" key="5">
    <source>
        <dbReference type="Proteomes" id="UP000054477"/>
    </source>
</evidence>
<keyword evidence="2" id="KW-0689">Ribosomal protein</keyword>
<dbReference type="GO" id="GO:1990904">
    <property type="term" value="C:ribonucleoprotein complex"/>
    <property type="evidence" value="ECO:0007669"/>
    <property type="project" value="UniProtKB-KW"/>
</dbReference>
<gene>
    <name evidence="4" type="ORF">K443DRAFT_61608</name>
</gene>
<dbReference type="Gene3D" id="3.30.420.80">
    <property type="entry name" value="Ribosomal protein S11"/>
    <property type="match status" value="1"/>
</dbReference>
<evidence type="ECO:0008006" key="6">
    <source>
        <dbReference type="Google" id="ProtNLM"/>
    </source>
</evidence>
<dbReference type="Proteomes" id="UP000054477">
    <property type="component" value="Unassembled WGS sequence"/>
</dbReference>
<dbReference type="GO" id="GO:0006412">
    <property type="term" value="P:translation"/>
    <property type="evidence" value="ECO:0007669"/>
    <property type="project" value="InterPro"/>
</dbReference>
<feature type="non-terminal residue" evidence="4">
    <location>
        <position position="118"/>
    </location>
</feature>
<proteinExistence type="inferred from homology"/>
<dbReference type="GO" id="GO:0003735">
    <property type="term" value="F:structural constituent of ribosome"/>
    <property type="evidence" value="ECO:0007669"/>
    <property type="project" value="InterPro"/>
</dbReference>
<evidence type="ECO:0000313" key="4">
    <source>
        <dbReference type="EMBL" id="KIK08554.1"/>
    </source>
</evidence>
<dbReference type="HAMAP" id="MF_01310">
    <property type="entry name" value="Ribosomal_uS11"/>
    <property type="match status" value="1"/>
</dbReference>